<reference evidence="2 3" key="1">
    <citation type="submission" date="2020-10" db="EMBL/GenBank/DDBJ databases">
        <title>Thermofilum lucidum 3507LT sp. nov. a novel member of Thermofilaceae family isolated from Chile hot spring, and proposal of description order Thermofilales.</title>
        <authorList>
            <person name="Zayulina K.S."/>
            <person name="Elcheninov A.G."/>
            <person name="Toshchakov S.V."/>
            <person name="Kublanov I.V."/>
        </authorList>
    </citation>
    <scope>NUCLEOTIDE SEQUENCE [LARGE SCALE GENOMIC DNA]</scope>
    <source>
        <strain evidence="2 3">3507LT</strain>
    </source>
</reference>
<organism evidence="2 3">
    <name type="scientific">Infirmifilum lucidum</name>
    <dbReference type="NCBI Taxonomy" id="2776706"/>
    <lineage>
        <taxon>Archaea</taxon>
        <taxon>Thermoproteota</taxon>
        <taxon>Thermoprotei</taxon>
        <taxon>Thermofilales</taxon>
        <taxon>Thermofilaceae</taxon>
        <taxon>Infirmifilum</taxon>
    </lineage>
</organism>
<dbReference type="GO" id="GO:0003677">
    <property type="term" value="F:DNA binding"/>
    <property type="evidence" value="ECO:0007669"/>
    <property type="project" value="UniProtKB-KW"/>
</dbReference>
<dbReference type="GeneID" id="59148624"/>
<dbReference type="SMART" id="SM00966">
    <property type="entry name" value="SpoVT_AbrB"/>
    <property type="match status" value="1"/>
</dbReference>
<keyword evidence="2" id="KW-0238">DNA-binding</keyword>
<dbReference type="NCBIfam" id="TIGR01439">
    <property type="entry name" value="lp_hng_hel_AbrB"/>
    <property type="match status" value="1"/>
</dbReference>
<dbReference type="SUPFAM" id="SSF89447">
    <property type="entry name" value="AbrB/MazE/MraZ-like"/>
    <property type="match status" value="1"/>
</dbReference>
<keyword evidence="3" id="KW-1185">Reference proteome</keyword>
<dbReference type="Proteomes" id="UP000594121">
    <property type="component" value="Chromosome"/>
</dbReference>
<dbReference type="InterPro" id="IPR037914">
    <property type="entry name" value="SpoVT-AbrB_sf"/>
</dbReference>
<dbReference type="EMBL" id="CP062310">
    <property type="protein sequence ID" value="QOJ79254.1"/>
    <property type="molecule type" value="Genomic_DNA"/>
</dbReference>
<dbReference type="InParanoid" id="A0A7L9FJZ4"/>
<dbReference type="Pfam" id="PF04014">
    <property type="entry name" value="MazE_antitoxin"/>
    <property type="match status" value="1"/>
</dbReference>
<accession>A0A7L9FJZ4</accession>
<evidence type="ECO:0000259" key="1">
    <source>
        <dbReference type="SMART" id="SM00966"/>
    </source>
</evidence>
<protein>
    <submittedName>
        <fullName evidence="2">AbrB/MazE/SpoVT family DNA-binding domain-containing protein</fullName>
    </submittedName>
</protein>
<gene>
    <name evidence="2" type="ORF">IG193_01970</name>
</gene>
<dbReference type="RefSeq" id="WP_192819226.1">
    <property type="nucleotide sequence ID" value="NZ_CP062310.1"/>
</dbReference>
<evidence type="ECO:0000313" key="3">
    <source>
        <dbReference type="Proteomes" id="UP000594121"/>
    </source>
</evidence>
<dbReference type="KEGG" id="thel:IG193_01970"/>
<dbReference type="InterPro" id="IPR007159">
    <property type="entry name" value="SpoVT-AbrB_dom"/>
</dbReference>
<evidence type="ECO:0000313" key="2">
    <source>
        <dbReference type="EMBL" id="QOJ79254.1"/>
    </source>
</evidence>
<feature type="domain" description="SpoVT-AbrB" evidence="1">
    <location>
        <begin position="8"/>
        <end position="51"/>
    </location>
</feature>
<sequence>MGVVVGRVKIDSKWRVVLPREVREGLKPGDEVVVERLGSTIVMRKASREELVRKFEELKLYAGRGENWDAEVGKHRFGGVKH</sequence>
<proteinExistence type="predicted"/>
<name>A0A7L9FJZ4_9CREN</name>
<dbReference type="Gene3D" id="2.10.260.10">
    <property type="match status" value="1"/>
</dbReference>
<dbReference type="AlphaFoldDB" id="A0A7L9FJZ4"/>